<dbReference type="Proteomes" id="UP001465755">
    <property type="component" value="Unassembled WGS sequence"/>
</dbReference>
<dbReference type="AlphaFoldDB" id="A0AAW1NVL1"/>
<sequence length="97" mass="10989">MQEGRMRPLSPFMRQPQLVIAAPFIMREVSTKSESGSTRGETLGHQYAPQPYPAQCLQQATANAGGLLGLRQAHWREEGEMRPLYDRCVLQCFLPDR</sequence>
<gene>
    <name evidence="1" type="ORF">WJX73_004050</name>
</gene>
<accession>A0AAW1NVL1</accession>
<protein>
    <submittedName>
        <fullName evidence="1">Uncharacterized protein</fullName>
    </submittedName>
</protein>
<organism evidence="1 2">
    <name type="scientific">Symbiochloris irregularis</name>
    <dbReference type="NCBI Taxonomy" id="706552"/>
    <lineage>
        <taxon>Eukaryota</taxon>
        <taxon>Viridiplantae</taxon>
        <taxon>Chlorophyta</taxon>
        <taxon>core chlorophytes</taxon>
        <taxon>Trebouxiophyceae</taxon>
        <taxon>Trebouxiales</taxon>
        <taxon>Trebouxiaceae</taxon>
        <taxon>Symbiochloris</taxon>
    </lineage>
</organism>
<comment type="caution">
    <text evidence="1">The sequence shown here is derived from an EMBL/GenBank/DDBJ whole genome shotgun (WGS) entry which is preliminary data.</text>
</comment>
<dbReference type="EMBL" id="JALJOQ010000106">
    <property type="protein sequence ID" value="KAK9797435.1"/>
    <property type="molecule type" value="Genomic_DNA"/>
</dbReference>
<keyword evidence="2" id="KW-1185">Reference proteome</keyword>
<reference evidence="1 2" key="1">
    <citation type="journal article" date="2024" name="Nat. Commun.">
        <title>Phylogenomics reveals the evolutionary origins of lichenization in chlorophyte algae.</title>
        <authorList>
            <person name="Puginier C."/>
            <person name="Libourel C."/>
            <person name="Otte J."/>
            <person name="Skaloud P."/>
            <person name="Haon M."/>
            <person name="Grisel S."/>
            <person name="Petersen M."/>
            <person name="Berrin J.G."/>
            <person name="Delaux P.M."/>
            <person name="Dal Grande F."/>
            <person name="Keller J."/>
        </authorList>
    </citation>
    <scope>NUCLEOTIDE SEQUENCE [LARGE SCALE GENOMIC DNA]</scope>
    <source>
        <strain evidence="1 2">SAG 2036</strain>
    </source>
</reference>
<evidence type="ECO:0000313" key="2">
    <source>
        <dbReference type="Proteomes" id="UP001465755"/>
    </source>
</evidence>
<name>A0AAW1NVL1_9CHLO</name>
<evidence type="ECO:0000313" key="1">
    <source>
        <dbReference type="EMBL" id="KAK9797435.1"/>
    </source>
</evidence>
<proteinExistence type="predicted"/>